<evidence type="ECO:0000256" key="6">
    <source>
        <dbReference type="ARBA" id="ARBA00022679"/>
    </source>
</evidence>
<dbReference type="PANTHER" id="PTHR30027">
    <property type="entry name" value="RIBOSOMAL RNA SMALL SUBUNIT METHYLTRANSFERASE E"/>
    <property type="match status" value="1"/>
</dbReference>
<dbReference type="OrthoDB" id="9815641at2"/>
<dbReference type="EC" id="2.1.1.193" evidence="10"/>
<evidence type="ECO:0000256" key="9">
    <source>
        <dbReference type="ARBA" id="ARBA00047944"/>
    </source>
</evidence>
<keyword evidence="7 10" id="KW-0949">S-adenosyl-L-methionine</keyword>
<comment type="subcellular location">
    <subcellularLocation>
        <location evidence="1 10">Cytoplasm</location>
    </subcellularLocation>
</comment>
<dbReference type="SUPFAM" id="SSF75217">
    <property type="entry name" value="alpha/beta knot"/>
    <property type="match status" value="1"/>
</dbReference>
<accession>D4H1L0</accession>
<keyword evidence="6 10" id="KW-0808">Transferase</keyword>
<evidence type="ECO:0000256" key="8">
    <source>
        <dbReference type="ARBA" id="ARBA00025699"/>
    </source>
</evidence>
<dbReference type="eggNOG" id="COG1385">
    <property type="taxonomic scope" value="Bacteria"/>
</dbReference>
<dbReference type="PANTHER" id="PTHR30027:SF3">
    <property type="entry name" value="16S RRNA (URACIL(1498)-N(3))-METHYLTRANSFERASE"/>
    <property type="match status" value="1"/>
</dbReference>
<protein>
    <recommendedName>
        <fullName evidence="10">Ribosomal RNA small subunit methyltransferase E</fullName>
        <ecNumber evidence="10">2.1.1.193</ecNumber>
    </recommendedName>
</protein>
<keyword evidence="4 10" id="KW-0698">rRNA processing</keyword>
<dbReference type="GO" id="GO:0070042">
    <property type="term" value="F:rRNA (uridine-N3-)-methyltransferase activity"/>
    <property type="evidence" value="ECO:0007669"/>
    <property type="project" value="TreeGrafter"/>
</dbReference>
<dbReference type="KEGG" id="dap:Dacet_2007"/>
<dbReference type="STRING" id="522772.Dacet_2007"/>
<evidence type="ECO:0000313" key="12">
    <source>
        <dbReference type="EMBL" id="ADD68770.1"/>
    </source>
</evidence>
<dbReference type="PaxDb" id="522772-Dacet_2007"/>
<proteinExistence type="inferred from homology"/>
<dbReference type="InterPro" id="IPR029026">
    <property type="entry name" value="tRNA_m1G_MTases_N"/>
</dbReference>
<gene>
    <name evidence="12" type="ordered locus">Dacet_2007</name>
</gene>
<dbReference type="GO" id="GO:0070475">
    <property type="term" value="P:rRNA base methylation"/>
    <property type="evidence" value="ECO:0007669"/>
    <property type="project" value="TreeGrafter"/>
</dbReference>
<keyword evidence="13" id="KW-1185">Reference proteome</keyword>
<evidence type="ECO:0000256" key="2">
    <source>
        <dbReference type="ARBA" id="ARBA00005528"/>
    </source>
</evidence>
<evidence type="ECO:0000256" key="7">
    <source>
        <dbReference type="ARBA" id="ARBA00022691"/>
    </source>
</evidence>
<evidence type="ECO:0000256" key="10">
    <source>
        <dbReference type="PIRNR" id="PIRNR015601"/>
    </source>
</evidence>
<organism evidence="12 13">
    <name type="scientific">Denitrovibrio acetiphilus (strain DSM 12809 / NBRC 114555 / N2460)</name>
    <dbReference type="NCBI Taxonomy" id="522772"/>
    <lineage>
        <taxon>Bacteria</taxon>
        <taxon>Pseudomonadati</taxon>
        <taxon>Deferribacterota</taxon>
        <taxon>Deferribacteres</taxon>
        <taxon>Deferribacterales</taxon>
        <taxon>Geovibrionaceae</taxon>
        <taxon>Denitrovibrio</taxon>
    </lineage>
</organism>
<dbReference type="InterPro" id="IPR029028">
    <property type="entry name" value="Alpha/beta_knot_MTases"/>
</dbReference>
<evidence type="ECO:0000313" key="13">
    <source>
        <dbReference type="Proteomes" id="UP000002012"/>
    </source>
</evidence>
<evidence type="ECO:0000256" key="5">
    <source>
        <dbReference type="ARBA" id="ARBA00022603"/>
    </source>
</evidence>
<name>D4H1L0_DENA2</name>
<evidence type="ECO:0000259" key="11">
    <source>
        <dbReference type="Pfam" id="PF04452"/>
    </source>
</evidence>
<keyword evidence="3 10" id="KW-0963">Cytoplasm</keyword>
<keyword evidence="5 10" id="KW-0489">Methyltransferase</keyword>
<dbReference type="EMBL" id="CP001968">
    <property type="protein sequence ID" value="ADD68770.1"/>
    <property type="molecule type" value="Genomic_DNA"/>
</dbReference>
<evidence type="ECO:0000256" key="4">
    <source>
        <dbReference type="ARBA" id="ARBA00022552"/>
    </source>
</evidence>
<evidence type="ECO:0000256" key="3">
    <source>
        <dbReference type="ARBA" id="ARBA00022490"/>
    </source>
</evidence>
<comment type="catalytic activity">
    <reaction evidence="9 10">
        <text>uridine(1498) in 16S rRNA + S-adenosyl-L-methionine = N(3)-methyluridine(1498) in 16S rRNA + S-adenosyl-L-homocysteine + H(+)</text>
        <dbReference type="Rhea" id="RHEA:42920"/>
        <dbReference type="Rhea" id="RHEA-COMP:10283"/>
        <dbReference type="Rhea" id="RHEA-COMP:10284"/>
        <dbReference type="ChEBI" id="CHEBI:15378"/>
        <dbReference type="ChEBI" id="CHEBI:57856"/>
        <dbReference type="ChEBI" id="CHEBI:59789"/>
        <dbReference type="ChEBI" id="CHEBI:65315"/>
        <dbReference type="ChEBI" id="CHEBI:74502"/>
        <dbReference type="EC" id="2.1.1.193"/>
    </reaction>
</comment>
<reference evidence="12 13" key="1">
    <citation type="journal article" date="2010" name="Stand. Genomic Sci.">
        <title>Complete genome sequence of Denitrovibrio acetiphilus type strain (N2460).</title>
        <authorList>
            <person name="Kiss H."/>
            <person name="Lang E."/>
            <person name="Lapidus A."/>
            <person name="Copeland A."/>
            <person name="Nolan M."/>
            <person name="Glavina Del Rio T."/>
            <person name="Chen F."/>
            <person name="Lucas S."/>
            <person name="Tice H."/>
            <person name="Cheng J.F."/>
            <person name="Han C."/>
            <person name="Goodwin L."/>
            <person name="Pitluck S."/>
            <person name="Liolios K."/>
            <person name="Pati A."/>
            <person name="Ivanova N."/>
            <person name="Mavromatis K."/>
            <person name="Chen A."/>
            <person name="Palaniappan K."/>
            <person name="Land M."/>
            <person name="Hauser L."/>
            <person name="Chang Y.J."/>
            <person name="Jeffries C.D."/>
            <person name="Detter J.C."/>
            <person name="Brettin T."/>
            <person name="Spring S."/>
            <person name="Rohde M."/>
            <person name="Goker M."/>
            <person name="Woyke T."/>
            <person name="Bristow J."/>
            <person name="Eisen J.A."/>
            <person name="Markowitz V."/>
            <person name="Hugenholtz P."/>
            <person name="Kyrpides N.C."/>
            <person name="Klenk H.P."/>
        </authorList>
    </citation>
    <scope>NUCLEOTIDE SEQUENCE [LARGE SCALE GENOMIC DNA]</scope>
    <source>
        <strain evidence="13">DSM 12809 / NBRC 114555 / N2460</strain>
    </source>
</reference>
<dbReference type="HOGENOM" id="CLU_067442_1_0_0"/>
<comment type="similarity">
    <text evidence="2 10">Belongs to the RNA methyltransferase RsmE family.</text>
</comment>
<comment type="function">
    <text evidence="8 10">Specifically methylates the N3 position of the uracil ring of uridine 1498 (m3U1498) in 16S rRNA. Acts on the fully assembled 30S ribosomal subunit.</text>
</comment>
<dbReference type="Proteomes" id="UP000002012">
    <property type="component" value="Chromosome"/>
</dbReference>
<dbReference type="CDD" id="cd18084">
    <property type="entry name" value="RsmE-like"/>
    <property type="match status" value="1"/>
</dbReference>
<dbReference type="Pfam" id="PF04452">
    <property type="entry name" value="Methyltrans_RNA"/>
    <property type="match status" value="1"/>
</dbReference>
<dbReference type="GO" id="GO:0005737">
    <property type="term" value="C:cytoplasm"/>
    <property type="evidence" value="ECO:0007669"/>
    <property type="project" value="UniProtKB-SubCell"/>
</dbReference>
<dbReference type="PIRSF" id="PIRSF015601">
    <property type="entry name" value="MTase_slr0722"/>
    <property type="match status" value="1"/>
</dbReference>
<dbReference type="AlphaFoldDB" id="D4H1L0"/>
<dbReference type="InParanoid" id="D4H1L0"/>
<dbReference type="InterPro" id="IPR046886">
    <property type="entry name" value="RsmE_MTase_dom"/>
</dbReference>
<feature type="domain" description="Ribosomal RNA small subunit methyltransferase E methyltransferase" evidence="11">
    <location>
        <begin position="72"/>
        <end position="221"/>
    </location>
</feature>
<evidence type="ECO:0000256" key="1">
    <source>
        <dbReference type="ARBA" id="ARBA00004496"/>
    </source>
</evidence>
<sequence>MNLLVLNQLEMHGGKAVVTDWRASHIRYVLKSAEGETIKAGILNGEIGKAVIEDISDSGVTVSFQPEKAPPEACDVSLILALPRPKAFRRILFGIVTAGVKDVHVINTWRVEKSYWQSPYLSDENINKYCLEALMQCRDTVMPDIHFYRFFTDFFEEGLPTIPEKRTRFIAHPYGDSGAFVRSPAAVAIGPEGGFIDRELETFIRAGFTPFSLGERILTTEHFVPFVLGSVSN</sequence>
<dbReference type="RefSeq" id="WP_013011274.1">
    <property type="nucleotide sequence ID" value="NC_013943.1"/>
</dbReference>
<dbReference type="InterPro" id="IPR006700">
    <property type="entry name" value="RsmE"/>
</dbReference>
<dbReference type="Gene3D" id="3.40.1280.10">
    <property type="match status" value="1"/>
</dbReference>
<dbReference type="NCBIfam" id="TIGR00046">
    <property type="entry name" value="RsmE family RNA methyltransferase"/>
    <property type="match status" value="1"/>
</dbReference>